<evidence type="ECO:0000256" key="1">
    <source>
        <dbReference type="SAM" id="SignalP"/>
    </source>
</evidence>
<gene>
    <name evidence="2" type="ORF">AAHA92_06276</name>
</gene>
<reference evidence="2 3" key="1">
    <citation type="submission" date="2024-06" db="EMBL/GenBank/DDBJ databases">
        <title>A chromosome level genome sequence of Diviner's sage (Salvia divinorum).</title>
        <authorList>
            <person name="Ford S.A."/>
            <person name="Ro D.-K."/>
            <person name="Ness R.W."/>
            <person name="Phillips M.A."/>
        </authorList>
    </citation>
    <scope>NUCLEOTIDE SEQUENCE [LARGE SCALE GENOMIC DNA]</scope>
    <source>
        <strain evidence="2">SAF-2024a</strain>
        <tissue evidence="2">Leaf</tissue>
    </source>
</reference>
<evidence type="ECO:0000313" key="2">
    <source>
        <dbReference type="EMBL" id="KAL1563855.1"/>
    </source>
</evidence>
<name>A0ABD1I691_SALDI</name>
<evidence type="ECO:0000313" key="3">
    <source>
        <dbReference type="Proteomes" id="UP001567538"/>
    </source>
</evidence>
<proteinExistence type="predicted"/>
<protein>
    <recommendedName>
        <fullName evidence="4">Secreted protein</fullName>
    </recommendedName>
</protein>
<dbReference type="EMBL" id="JBEAFC010000003">
    <property type="protein sequence ID" value="KAL1563855.1"/>
    <property type="molecule type" value="Genomic_DNA"/>
</dbReference>
<dbReference type="AlphaFoldDB" id="A0ABD1I691"/>
<keyword evidence="1" id="KW-0732">Signal</keyword>
<feature type="signal peptide" evidence="1">
    <location>
        <begin position="1"/>
        <end position="28"/>
    </location>
</feature>
<dbReference type="Proteomes" id="UP001567538">
    <property type="component" value="Unassembled WGS sequence"/>
</dbReference>
<feature type="chain" id="PRO_5044766354" description="Secreted protein" evidence="1">
    <location>
        <begin position="29"/>
        <end position="112"/>
    </location>
</feature>
<evidence type="ECO:0008006" key="4">
    <source>
        <dbReference type="Google" id="ProtNLM"/>
    </source>
</evidence>
<sequence length="112" mass="11665">MQTPSLFSPSLALNLSLVLSQVATPTFAAPPVPRRCVIVTLAASSPAVADIAIHRRHRPSPVPSPASSRLCPDRCRANVPLFSDTGIGSARRGDRVGHKGCETGLPDCPACA</sequence>
<keyword evidence="3" id="KW-1185">Reference proteome</keyword>
<accession>A0ABD1I691</accession>
<organism evidence="2 3">
    <name type="scientific">Salvia divinorum</name>
    <name type="common">Maria pastora</name>
    <name type="synonym">Diviner's sage</name>
    <dbReference type="NCBI Taxonomy" id="28513"/>
    <lineage>
        <taxon>Eukaryota</taxon>
        <taxon>Viridiplantae</taxon>
        <taxon>Streptophyta</taxon>
        <taxon>Embryophyta</taxon>
        <taxon>Tracheophyta</taxon>
        <taxon>Spermatophyta</taxon>
        <taxon>Magnoliopsida</taxon>
        <taxon>eudicotyledons</taxon>
        <taxon>Gunneridae</taxon>
        <taxon>Pentapetalae</taxon>
        <taxon>asterids</taxon>
        <taxon>lamiids</taxon>
        <taxon>Lamiales</taxon>
        <taxon>Lamiaceae</taxon>
        <taxon>Nepetoideae</taxon>
        <taxon>Mentheae</taxon>
        <taxon>Salviinae</taxon>
        <taxon>Salvia</taxon>
        <taxon>Salvia subgen. Calosphace</taxon>
    </lineage>
</organism>
<comment type="caution">
    <text evidence="2">The sequence shown here is derived from an EMBL/GenBank/DDBJ whole genome shotgun (WGS) entry which is preliminary data.</text>
</comment>